<dbReference type="InterPro" id="IPR006076">
    <property type="entry name" value="FAD-dep_OxRdtase"/>
</dbReference>
<evidence type="ECO:0000256" key="2">
    <source>
        <dbReference type="SAM" id="SignalP"/>
    </source>
</evidence>
<dbReference type="EC" id="1.-.-.-" evidence="4"/>
<gene>
    <name evidence="4" type="ORF">ABVQ20_01510</name>
</gene>
<keyword evidence="2" id="KW-0732">Signal</keyword>
<dbReference type="InterPro" id="IPR036188">
    <property type="entry name" value="FAD/NAD-bd_sf"/>
</dbReference>
<name>A0ABV2D6R8_9HYPH</name>
<keyword evidence="5" id="KW-1185">Reference proteome</keyword>
<dbReference type="GO" id="GO:0016491">
    <property type="term" value="F:oxidoreductase activity"/>
    <property type="evidence" value="ECO:0007669"/>
    <property type="project" value="UniProtKB-KW"/>
</dbReference>
<dbReference type="PANTHER" id="PTHR13847">
    <property type="entry name" value="SARCOSINE DEHYDROGENASE-RELATED"/>
    <property type="match status" value="1"/>
</dbReference>
<evidence type="ECO:0000313" key="4">
    <source>
        <dbReference type="EMBL" id="MET2825647.1"/>
    </source>
</evidence>
<protein>
    <submittedName>
        <fullName evidence="4">FAD-binding oxidoreductase</fullName>
        <ecNumber evidence="4">1.-.-.-</ecNumber>
    </submittedName>
</protein>
<keyword evidence="1 4" id="KW-0560">Oxidoreductase</keyword>
<evidence type="ECO:0000313" key="5">
    <source>
        <dbReference type="Proteomes" id="UP001548832"/>
    </source>
</evidence>
<accession>A0ABV2D6R8</accession>
<proteinExistence type="predicted"/>
<evidence type="ECO:0000256" key="1">
    <source>
        <dbReference type="ARBA" id="ARBA00023002"/>
    </source>
</evidence>
<dbReference type="PANTHER" id="PTHR13847:SF287">
    <property type="entry name" value="FAD-DEPENDENT OXIDOREDUCTASE DOMAIN-CONTAINING PROTEIN 1"/>
    <property type="match status" value="1"/>
</dbReference>
<dbReference type="Pfam" id="PF01266">
    <property type="entry name" value="DAO"/>
    <property type="match status" value="1"/>
</dbReference>
<reference evidence="4 5" key="1">
    <citation type="submission" date="2024-06" db="EMBL/GenBank/DDBJ databases">
        <authorList>
            <person name="Kim D.-U."/>
        </authorList>
    </citation>
    <scope>NUCLEOTIDE SEQUENCE [LARGE SCALE GENOMIC DNA]</scope>
    <source>
        <strain evidence="4 5">KACC15460</strain>
    </source>
</reference>
<feature type="chain" id="PRO_5046710876" evidence="2">
    <location>
        <begin position="31"/>
        <end position="387"/>
    </location>
</feature>
<dbReference type="Proteomes" id="UP001548832">
    <property type="component" value="Unassembled WGS sequence"/>
</dbReference>
<evidence type="ECO:0000259" key="3">
    <source>
        <dbReference type="Pfam" id="PF01266"/>
    </source>
</evidence>
<dbReference type="EMBL" id="JBEWSZ010000001">
    <property type="protein sequence ID" value="MET2825647.1"/>
    <property type="molecule type" value="Genomic_DNA"/>
</dbReference>
<feature type="signal peptide" evidence="2">
    <location>
        <begin position="1"/>
        <end position="30"/>
    </location>
</feature>
<organism evidence="4 5">
    <name type="scientific">Mesorhizobium shangrilense</name>
    <dbReference type="NCBI Taxonomy" id="460060"/>
    <lineage>
        <taxon>Bacteria</taxon>
        <taxon>Pseudomonadati</taxon>
        <taxon>Pseudomonadota</taxon>
        <taxon>Alphaproteobacteria</taxon>
        <taxon>Hyphomicrobiales</taxon>
        <taxon>Phyllobacteriaceae</taxon>
        <taxon>Mesorhizobium</taxon>
    </lineage>
</organism>
<dbReference type="Gene3D" id="3.50.50.60">
    <property type="entry name" value="FAD/NAD(P)-binding domain"/>
    <property type="match status" value="1"/>
</dbReference>
<feature type="domain" description="FAD dependent oxidoreductase" evidence="3">
    <location>
        <begin position="13"/>
        <end position="350"/>
    </location>
</feature>
<dbReference type="RefSeq" id="WP_354457733.1">
    <property type="nucleotide sequence ID" value="NZ_JBEWSZ010000001.1"/>
</dbReference>
<comment type="caution">
    <text evidence="4">The sequence shown here is derived from an EMBL/GenBank/DDBJ whole genome shotgun (WGS) entry which is preliminary data.</text>
</comment>
<dbReference type="SUPFAM" id="SSF51905">
    <property type="entry name" value="FAD/NAD(P)-binding domain"/>
    <property type="match status" value="1"/>
</dbReference>
<dbReference type="Gene3D" id="3.30.9.10">
    <property type="entry name" value="D-Amino Acid Oxidase, subunit A, domain 2"/>
    <property type="match status" value="1"/>
</dbReference>
<sequence length="387" mass="40493">MQSKPLPRAHSRKIVVIGGGIAGLSLAAAAAGDWADITVIERESQLGYHASGRSAALFTETYGNRLVRALTIASRKAIFDGGFVAHKRGALHVGRADDAAAIDRLAAELQALVPSVRRLTAEEVHALVPVIDAETTCGGVYEPGAVDVDTARMLAASASALKGRGGVIRTGEEVLAISPEGGGFTVTTSAGCYPADIVVNAAGAWVDVVAGLAGLPRLGFQPKRRTAFLFDPPEGADISAWPLVVDLHEKFYFKPDAGRLIGSPADETNSEPCDAYPEDIDVAIAVDRIEQVTSMRIGRPSTPWAGLRTFSPDRSPVAGFDPRLPGFFWLGGQGGYGFQVSLTLARIGAALMRGEALPADVADLCVTVEALSPERFLGAVMPQAATP</sequence>